<name>A0AAD9IM51_PROWI</name>
<evidence type="ECO:0000313" key="7">
    <source>
        <dbReference type="EMBL" id="KAK2078757.1"/>
    </source>
</evidence>
<dbReference type="CDD" id="cd06227">
    <property type="entry name" value="M14-CPA-like"/>
    <property type="match status" value="1"/>
</dbReference>
<evidence type="ECO:0000256" key="5">
    <source>
        <dbReference type="SAM" id="SignalP"/>
    </source>
</evidence>
<evidence type="ECO:0000256" key="4">
    <source>
        <dbReference type="SAM" id="Phobius"/>
    </source>
</evidence>
<proteinExistence type="inferred from homology"/>
<keyword evidence="4" id="KW-0472">Membrane</keyword>
<dbReference type="InterPro" id="IPR000834">
    <property type="entry name" value="Peptidase_M14"/>
</dbReference>
<organism evidence="7 8">
    <name type="scientific">Prototheca wickerhamii</name>
    <dbReference type="NCBI Taxonomy" id="3111"/>
    <lineage>
        <taxon>Eukaryota</taxon>
        <taxon>Viridiplantae</taxon>
        <taxon>Chlorophyta</taxon>
        <taxon>core chlorophytes</taxon>
        <taxon>Trebouxiophyceae</taxon>
        <taxon>Chlorellales</taxon>
        <taxon>Chlorellaceae</taxon>
        <taxon>Prototheca</taxon>
    </lineage>
</organism>
<feature type="transmembrane region" description="Helical" evidence="4">
    <location>
        <begin position="388"/>
        <end position="408"/>
    </location>
</feature>
<dbReference type="Gene3D" id="3.40.630.10">
    <property type="entry name" value="Zn peptidases"/>
    <property type="match status" value="1"/>
</dbReference>
<keyword evidence="8" id="KW-1185">Reference proteome</keyword>
<dbReference type="AlphaFoldDB" id="A0AAD9IM51"/>
<keyword evidence="4" id="KW-0812">Transmembrane</keyword>
<dbReference type="GO" id="GO:0006508">
    <property type="term" value="P:proteolysis"/>
    <property type="evidence" value="ECO:0007669"/>
    <property type="project" value="InterPro"/>
</dbReference>
<dbReference type="Pfam" id="PF00246">
    <property type="entry name" value="Peptidase_M14"/>
    <property type="match status" value="1"/>
</dbReference>
<dbReference type="SUPFAM" id="SSF53187">
    <property type="entry name" value="Zn-dependent exopeptidases"/>
    <property type="match status" value="1"/>
</dbReference>
<comment type="similarity">
    <text evidence="2">Belongs to the peptidase M14 family.</text>
</comment>
<feature type="domain" description="Peptidase M14" evidence="6">
    <location>
        <begin position="9"/>
        <end position="289"/>
    </location>
</feature>
<accession>A0AAD9IM51</accession>
<dbReference type="Proteomes" id="UP001255856">
    <property type="component" value="Unassembled WGS sequence"/>
</dbReference>
<dbReference type="PANTHER" id="PTHR11705:SF119">
    <property type="entry name" value="OS02G0119300 PROTEIN"/>
    <property type="match status" value="1"/>
</dbReference>
<keyword evidence="4" id="KW-1133">Transmembrane helix</keyword>
<evidence type="ECO:0000313" key="8">
    <source>
        <dbReference type="Proteomes" id="UP001255856"/>
    </source>
</evidence>
<comment type="caution">
    <text evidence="7">The sequence shown here is derived from an EMBL/GenBank/DDBJ whole genome shotgun (WGS) entry which is preliminary data.</text>
</comment>
<dbReference type="GO" id="GO:0008270">
    <property type="term" value="F:zinc ion binding"/>
    <property type="evidence" value="ECO:0007669"/>
    <property type="project" value="InterPro"/>
</dbReference>
<comment type="cofactor">
    <cofactor evidence="1">
        <name>Zn(2+)</name>
        <dbReference type="ChEBI" id="CHEBI:29105"/>
    </cofactor>
</comment>
<evidence type="ECO:0000256" key="3">
    <source>
        <dbReference type="SAM" id="MobiDB-lite"/>
    </source>
</evidence>
<dbReference type="GO" id="GO:0004181">
    <property type="term" value="F:metallocarboxypeptidase activity"/>
    <property type="evidence" value="ECO:0007669"/>
    <property type="project" value="InterPro"/>
</dbReference>
<dbReference type="EMBL" id="JASFZW010000004">
    <property type="protein sequence ID" value="KAK2078757.1"/>
    <property type="molecule type" value="Genomic_DNA"/>
</dbReference>
<protein>
    <recommendedName>
        <fullName evidence="6">Peptidase M14 domain-containing protein</fullName>
    </recommendedName>
</protein>
<dbReference type="InterPro" id="IPR034269">
    <property type="entry name" value="At5g42320_M14_CPD"/>
</dbReference>
<dbReference type="PANTHER" id="PTHR11705">
    <property type="entry name" value="PROTEASE FAMILY M14 CARBOXYPEPTIDASE A,B"/>
    <property type="match status" value="1"/>
</dbReference>
<feature type="signal peptide" evidence="5">
    <location>
        <begin position="1"/>
        <end position="26"/>
    </location>
</feature>
<sequence length="450" mass="48517">MLVRGQGVWGLTILLMWGLHRSVVRAEPSELMFSATLRVGPREKNHTADELRLFLTFGEHGRELVTSELGLALLRALCVESPERDLLPLLRGVAPTEDWSGLPALLSRAVWQVTPLENVRGRLLVEGGKLCERRNGRGVDINRNWAIDWGRKEADYNPGEEYPGKAPFSEPETRIVREAVRAFRPHAWVAVHSGMEGMFVPWDHTAGLPRGEGVEATLRALRHVNDVARGGAARVGSGGQEVGYLAHGTATDYMHANMSVPLATTWEIYGDDAAGFQDCFRMFNPTTRAGLRATLDSWTAAAFSLLLQLPAHPGVARGGGHAQGDGAAATNVTVVAESGADAGADRDAVLGLELPKETVKQATRTARRAPPREGDAQTDAGLANRRRLALGAAASAAALLCFAAVLACQRRRAQPRKASRKLTREKVRREISLAPFAASAPDSALSPNPV</sequence>
<dbReference type="SMART" id="SM00631">
    <property type="entry name" value="Zn_pept"/>
    <property type="match status" value="1"/>
</dbReference>
<evidence type="ECO:0000256" key="1">
    <source>
        <dbReference type="ARBA" id="ARBA00001947"/>
    </source>
</evidence>
<evidence type="ECO:0000259" key="6">
    <source>
        <dbReference type="SMART" id="SM00631"/>
    </source>
</evidence>
<keyword evidence="5" id="KW-0732">Signal</keyword>
<reference evidence="7" key="1">
    <citation type="submission" date="2021-01" db="EMBL/GenBank/DDBJ databases">
        <authorList>
            <person name="Eckstrom K.M.E."/>
        </authorList>
    </citation>
    <scope>NUCLEOTIDE SEQUENCE</scope>
    <source>
        <strain evidence="7">UVCC 0001</strain>
    </source>
</reference>
<gene>
    <name evidence="7" type="ORF">QBZ16_003597</name>
</gene>
<evidence type="ECO:0000256" key="2">
    <source>
        <dbReference type="ARBA" id="ARBA00005988"/>
    </source>
</evidence>
<feature type="region of interest" description="Disordered" evidence="3">
    <location>
        <begin position="359"/>
        <end position="380"/>
    </location>
</feature>
<feature type="chain" id="PRO_5042291458" description="Peptidase M14 domain-containing protein" evidence="5">
    <location>
        <begin position="27"/>
        <end position="450"/>
    </location>
</feature>
<dbReference type="GO" id="GO:0005615">
    <property type="term" value="C:extracellular space"/>
    <property type="evidence" value="ECO:0007669"/>
    <property type="project" value="TreeGrafter"/>
</dbReference>